<feature type="repeat" description="PPR" evidence="3">
    <location>
        <begin position="224"/>
        <end position="254"/>
    </location>
</feature>
<feature type="repeat" description="PPR" evidence="3">
    <location>
        <begin position="189"/>
        <end position="223"/>
    </location>
</feature>
<dbReference type="Proteomes" id="UP001443914">
    <property type="component" value="Unassembled WGS sequence"/>
</dbReference>
<feature type="repeat" description="PPR" evidence="3">
    <location>
        <begin position="83"/>
        <end position="117"/>
    </location>
</feature>
<feature type="repeat" description="PPR" evidence="3">
    <location>
        <begin position="500"/>
        <end position="535"/>
    </location>
</feature>
<dbReference type="Gene3D" id="1.25.40.10">
    <property type="entry name" value="Tetratricopeptide repeat domain"/>
    <property type="match status" value="6"/>
</dbReference>
<sequence length="642" mass="72033">MLNVHFLPKNPKTIINPKFLIFSFQFRTLCSSSSSSSSSSPSSTQLSAPTHEQITQLILDQKSLSQVFQTFKWASKLPNFTHNQCTYRAMVHKLCSFRRFEDAHHLLDEMPSSIGSPPNEDIFVTLVRGLGRAKRVREVIRVPDLARKFGLVPSLKVYNSILDVLVKVDIDIAKGFYREKMMGNGLKGDDYTFGILMKGLCLTNRIGDGFKLMQVIKSRQLVPSIVVYNTLLHALCKNGKVGRARSLMNEIVNPNDVTYNTMISAYCRELNVVQAQVMLEKCFASGCIPDVVSTTKIVDLLCNVGRMNEAAEVLERVESNGGAVDVVAYNTLIKGFCGIGKVKVGLHFKKHMENKGYLPNAETYNILIAGFCDVSLLDVAKDLFTEMKVAAINRNFVMYDTLIRGFCSKGRVDDAFEVLELMEESKGGSDGCISPYNSIIYGLYRENRLHEALDFLNKMSKMFPRAVHRTLSILGLCEDGKLENAKEVYENMLHEGGTPSVLVYDSLIRGFSKKHTDFREVFQLLSDMVVRGFSPVASTYNAVISGFCDQGKIESALLLIEEMEKRGCSLEVGSYNPLILTLCNRGDLQEALKIFRQMLEKGIRPDYSTWISMAYCLNSETDWFGPKNFLLLSNKIQLIVDS</sequence>
<dbReference type="Pfam" id="PF01535">
    <property type="entry name" value="PPR"/>
    <property type="match status" value="3"/>
</dbReference>
<dbReference type="InterPro" id="IPR050872">
    <property type="entry name" value="PPR_P_subfamily"/>
</dbReference>
<protein>
    <recommendedName>
        <fullName evidence="6">Pentatricopeptide repeat-containing protein</fullName>
    </recommendedName>
</protein>
<keyword evidence="2" id="KW-0677">Repeat</keyword>
<evidence type="ECO:0000313" key="5">
    <source>
        <dbReference type="Proteomes" id="UP001443914"/>
    </source>
</evidence>
<reference evidence="4" key="1">
    <citation type="submission" date="2024-03" db="EMBL/GenBank/DDBJ databases">
        <title>WGS assembly of Saponaria officinalis var. Norfolk2.</title>
        <authorList>
            <person name="Jenkins J."/>
            <person name="Shu S."/>
            <person name="Grimwood J."/>
            <person name="Barry K."/>
            <person name="Goodstein D."/>
            <person name="Schmutz J."/>
            <person name="Leebens-Mack J."/>
            <person name="Osbourn A."/>
        </authorList>
    </citation>
    <scope>NUCLEOTIDE SEQUENCE [LARGE SCALE GENOMIC DNA]</scope>
    <source>
        <strain evidence="4">JIC</strain>
    </source>
</reference>
<dbReference type="PROSITE" id="PS51375">
    <property type="entry name" value="PPR"/>
    <property type="match status" value="10"/>
</dbReference>
<evidence type="ECO:0000256" key="3">
    <source>
        <dbReference type="PROSITE-ProRule" id="PRU00708"/>
    </source>
</evidence>
<dbReference type="EMBL" id="JBDFQZ010000006">
    <property type="protein sequence ID" value="KAK9713414.1"/>
    <property type="molecule type" value="Genomic_DNA"/>
</dbReference>
<comment type="similarity">
    <text evidence="1">Belongs to the PPR family. P subfamily.</text>
</comment>
<dbReference type="PANTHER" id="PTHR46128:SF211">
    <property type="entry name" value="PENTACOTRIPEPTIDE-REPEAT REGION OF PRORP DOMAIN-CONTAINING PROTEIN"/>
    <property type="match status" value="1"/>
</dbReference>
<comment type="caution">
    <text evidence="4">The sequence shown here is derived from an EMBL/GenBank/DDBJ whole genome shotgun (WGS) entry which is preliminary data.</text>
</comment>
<dbReference type="Pfam" id="PF13041">
    <property type="entry name" value="PPR_2"/>
    <property type="match status" value="4"/>
</dbReference>
<dbReference type="InterPro" id="IPR002885">
    <property type="entry name" value="PPR_rpt"/>
</dbReference>
<dbReference type="AlphaFoldDB" id="A0AAW1K728"/>
<dbReference type="NCBIfam" id="TIGR00756">
    <property type="entry name" value="PPR"/>
    <property type="match status" value="9"/>
</dbReference>
<organism evidence="4 5">
    <name type="scientific">Saponaria officinalis</name>
    <name type="common">Common soapwort</name>
    <name type="synonym">Lychnis saponaria</name>
    <dbReference type="NCBI Taxonomy" id="3572"/>
    <lineage>
        <taxon>Eukaryota</taxon>
        <taxon>Viridiplantae</taxon>
        <taxon>Streptophyta</taxon>
        <taxon>Embryophyta</taxon>
        <taxon>Tracheophyta</taxon>
        <taxon>Spermatophyta</taxon>
        <taxon>Magnoliopsida</taxon>
        <taxon>eudicotyledons</taxon>
        <taxon>Gunneridae</taxon>
        <taxon>Pentapetalae</taxon>
        <taxon>Caryophyllales</taxon>
        <taxon>Caryophyllaceae</taxon>
        <taxon>Caryophylleae</taxon>
        <taxon>Saponaria</taxon>
    </lineage>
</organism>
<dbReference type="Pfam" id="PF12854">
    <property type="entry name" value="PPR_1"/>
    <property type="match status" value="1"/>
</dbReference>
<feature type="repeat" description="PPR" evidence="3">
    <location>
        <begin position="255"/>
        <end position="289"/>
    </location>
</feature>
<gene>
    <name evidence="4" type="ORF">RND81_06G025800</name>
</gene>
<feature type="repeat" description="PPR" evidence="3">
    <location>
        <begin position="395"/>
        <end position="425"/>
    </location>
</feature>
<feature type="repeat" description="PPR" evidence="3">
    <location>
        <begin position="360"/>
        <end position="394"/>
    </location>
</feature>
<name>A0AAW1K728_SAPOF</name>
<feature type="repeat" description="PPR" evidence="3">
    <location>
        <begin position="571"/>
        <end position="605"/>
    </location>
</feature>
<keyword evidence="5" id="KW-1185">Reference proteome</keyword>
<evidence type="ECO:0008006" key="6">
    <source>
        <dbReference type="Google" id="ProtNLM"/>
    </source>
</evidence>
<dbReference type="PANTHER" id="PTHR46128">
    <property type="entry name" value="MITOCHONDRIAL GROUP I INTRON SPLICING FACTOR CCM1"/>
    <property type="match status" value="1"/>
</dbReference>
<feature type="repeat" description="PPR" evidence="3">
    <location>
        <begin position="325"/>
        <end position="359"/>
    </location>
</feature>
<evidence type="ECO:0000256" key="1">
    <source>
        <dbReference type="ARBA" id="ARBA00007626"/>
    </source>
</evidence>
<dbReference type="InterPro" id="IPR011990">
    <property type="entry name" value="TPR-like_helical_dom_sf"/>
</dbReference>
<evidence type="ECO:0000256" key="2">
    <source>
        <dbReference type="ARBA" id="ARBA00022737"/>
    </source>
</evidence>
<proteinExistence type="inferred from homology"/>
<accession>A0AAW1K728</accession>
<feature type="repeat" description="PPR" evidence="3">
    <location>
        <begin position="536"/>
        <end position="570"/>
    </location>
</feature>
<evidence type="ECO:0000313" key="4">
    <source>
        <dbReference type="EMBL" id="KAK9713414.1"/>
    </source>
</evidence>